<dbReference type="GO" id="GO:0019752">
    <property type="term" value="P:carboxylic acid metabolic process"/>
    <property type="evidence" value="ECO:0007669"/>
    <property type="project" value="InterPro"/>
</dbReference>
<keyword evidence="9" id="KW-1185">Reference proteome</keyword>
<keyword evidence="5 7" id="KW-0456">Lyase</keyword>
<accession>A0A319D0M8</accession>
<dbReference type="GO" id="GO:0005737">
    <property type="term" value="C:cytoplasm"/>
    <property type="evidence" value="ECO:0007669"/>
    <property type="project" value="TreeGrafter"/>
</dbReference>
<evidence type="ECO:0000256" key="5">
    <source>
        <dbReference type="ARBA" id="ARBA00023239"/>
    </source>
</evidence>
<evidence type="ECO:0000256" key="2">
    <source>
        <dbReference type="ARBA" id="ARBA00009533"/>
    </source>
</evidence>
<name>A0A319D0M8_9EURO</name>
<dbReference type="InterPro" id="IPR015424">
    <property type="entry name" value="PyrdxlP-dep_Trfase"/>
</dbReference>
<dbReference type="GO" id="GO:0006520">
    <property type="term" value="P:amino acid metabolic process"/>
    <property type="evidence" value="ECO:0007669"/>
    <property type="project" value="InterPro"/>
</dbReference>
<comment type="cofactor">
    <cofactor evidence="1 6 7">
        <name>pyridoxal 5'-phosphate</name>
        <dbReference type="ChEBI" id="CHEBI:597326"/>
    </cofactor>
</comment>
<evidence type="ECO:0000256" key="3">
    <source>
        <dbReference type="ARBA" id="ARBA00022793"/>
    </source>
</evidence>
<dbReference type="AlphaFoldDB" id="A0A319D0M8"/>
<dbReference type="InterPro" id="IPR015421">
    <property type="entry name" value="PyrdxlP-dep_Trfase_major"/>
</dbReference>
<proteinExistence type="inferred from homology"/>
<dbReference type="PROSITE" id="PS00392">
    <property type="entry name" value="DDC_GAD_HDC_YDC"/>
    <property type="match status" value="1"/>
</dbReference>
<dbReference type="Gene3D" id="3.40.640.10">
    <property type="entry name" value="Type I PLP-dependent aspartate aminotransferase-like (Major domain)"/>
    <property type="match status" value="1"/>
</dbReference>
<dbReference type="PANTHER" id="PTHR11999">
    <property type="entry name" value="GROUP II PYRIDOXAL-5-PHOSPHATE DECARBOXYLASE"/>
    <property type="match status" value="1"/>
</dbReference>
<gene>
    <name evidence="8" type="ORF">BO71DRAFT_452328</name>
</gene>
<dbReference type="SUPFAM" id="SSF53383">
    <property type="entry name" value="PLP-dependent transferases"/>
    <property type="match status" value="1"/>
</dbReference>
<evidence type="ECO:0000313" key="9">
    <source>
        <dbReference type="Proteomes" id="UP000247810"/>
    </source>
</evidence>
<evidence type="ECO:0000313" key="8">
    <source>
        <dbReference type="EMBL" id="PYH91145.1"/>
    </source>
</evidence>
<dbReference type="Proteomes" id="UP000247810">
    <property type="component" value="Unassembled WGS sequence"/>
</dbReference>
<keyword evidence="4 6" id="KW-0663">Pyridoxal phosphate</keyword>
<dbReference type="InterPro" id="IPR002129">
    <property type="entry name" value="PyrdxlP-dep_de-COase"/>
</dbReference>
<dbReference type="Pfam" id="PF00282">
    <property type="entry name" value="Pyridoxal_deC"/>
    <property type="match status" value="1"/>
</dbReference>
<dbReference type="PANTHER" id="PTHR11999:SF70">
    <property type="entry name" value="MIP05841P"/>
    <property type="match status" value="1"/>
</dbReference>
<dbReference type="Gene3D" id="3.90.1150.170">
    <property type="match status" value="1"/>
</dbReference>
<evidence type="ECO:0000256" key="7">
    <source>
        <dbReference type="RuleBase" id="RU000382"/>
    </source>
</evidence>
<keyword evidence="3" id="KW-0210">Decarboxylase</keyword>
<dbReference type="Gene3D" id="3.90.1150.10">
    <property type="entry name" value="Aspartate Aminotransferase, domain 1"/>
    <property type="match status" value="1"/>
</dbReference>
<evidence type="ECO:0000256" key="6">
    <source>
        <dbReference type="PIRSR" id="PIRSR602129-50"/>
    </source>
</evidence>
<dbReference type="InterPro" id="IPR010977">
    <property type="entry name" value="Aromatic_deC"/>
</dbReference>
<dbReference type="OrthoDB" id="2161780at2759"/>
<sequence length="473" mass="52986">MDPAVWEVFRELPGIVERRRFLCDREKIINRPSKEQLAKLSSLPLPDKGRSIEGVIKDVEEILSYRYNIGHPKFFSFIPAPVSPLSWLGDVISTAFNNYAGSSESGAGICATEDSIIRYVAEKFGLPPSAGGQFVSGASIASLTALTVARDQILDGDMRQKGVAYVTDETHFCISKALRITGLLDHQIRTVPRNAKFQMDTDHLRRAIIEDLQSGLKPYLVVATSGTTGTGSIDPLNEIGDIVREYKMWMHVDAAYGGSVAFCKSHRRLLKGLGRADSIAWDPHKWLLQTLGCSVVLFKEKSHPPESFAMTAHFLRDFDHGLQNPWNYGIELSRPARHMRLWFSLQVLGMDMIDRMISRGLDLATLVERKLRKREDWEIVSPSTLAILNFRFKPKGMNEEDANEINSFVSKELAAQDVAVIFTTCLDGAVCLRMCTINPRTTNDDIQEVVEALDLNARAISKRFSDSKPVFHN</sequence>
<dbReference type="GO" id="GO:0016831">
    <property type="term" value="F:carboxy-lyase activity"/>
    <property type="evidence" value="ECO:0007669"/>
    <property type="project" value="UniProtKB-KW"/>
</dbReference>
<protein>
    <submittedName>
        <fullName evidence="8">Pyridoxal-dependent decarboxylase</fullName>
    </submittedName>
</protein>
<dbReference type="InterPro" id="IPR015422">
    <property type="entry name" value="PyrdxlP-dep_Trfase_small"/>
</dbReference>
<dbReference type="InterPro" id="IPR021115">
    <property type="entry name" value="Pyridoxal-P_BS"/>
</dbReference>
<dbReference type="VEuPathDB" id="FungiDB:BO71DRAFT_452328"/>
<evidence type="ECO:0000256" key="4">
    <source>
        <dbReference type="ARBA" id="ARBA00022898"/>
    </source>
</evidence>
<dbReference type="EMBL" id="KZ825955">
    <property type="protein sequence ID" value="PYH91145.1"/>
    <property type="molecule type" value="Genomic_DNA"/>
</dbReference>
<organism evidence="8 9">
    <name type="scientific">Aspergillus ellipticus CBS 707.79</name>
    <dbReference type="NCBI Taxonomy" id="1448320"/>
    <lineage>
        <taxon>Eukaryota</taxon>
        <taxon>Fungi</taxon>
        <taxon>Dikarya</taxon>
        <taxon>Ascomycota</taxon>
        <taxon>Pezizomycotina</taxon>
        <taxon>Eurotiomycetes</taxon>
        <taxon>Eurotiomycetidae</taxon>
        <taxon>Eurotiales</taxon>
        <taxon>Aspergillaceae</taxon>
        <taxon>Aspergillus</taxon>
        <taxon>Aspergillus subgen. Circumdati</taxon>
    </lineage>
</organism>
<evidence type="ECO:0000256" key="1">
    <source>
        <dbReference type="ARBA" id="ARBA00001933"/>
    </source>
</evidence>
<dbReference type="GO" id="GO:0030170">
    <property type="term" value="F:pyridoxal phosphate binding"/>
    <property type="evidence" value="ECO:0007669"/>
    <property type="project" value="InterPro"/>
</dbReference>
<dbReference type="STRING" id="1448320.A0A319D0M8"/>
<reference evidence="8 9" key="1">
    <citation type="submission" date="2018-02" db="EMBL/GenBank/DDBJ databases">
        <title>The genomes of Aspergillus section Nigri reveals drivers in fungal speciation.</title>
        <authorList>
            <consortium name="DOE Joint Genome Institute"/>
            <person name="Vesth T.C."/>
            <person name="Nybo J."/>
            <person name="Theobald S."/>
            <person name="Brandl J."/>
            <person name="Frisvad J.C."/>
            <person name="Nielsen K.F."/>
            <person name="Lyhne E.K."/>
            <person name="Kogle M.E."/>
            <person name="Kuo A."/>
            <person name="Riley R."/>
            <person name="Clum A."/>
            <person name="Nolan M."/>
            <person name="Lipzen A."/>
            <person name="Salamov A."/>
            <person name="Henrissat B."/>
            <person name="Wiebenga A."/>
            <person name="De vries R.P."/>
            <person name="Grigoriev I.V."/>
            <person name="Mortensen U.H."/>
            <person name="Andersen M.R."/>
            <person name="Baker S.E."/>
        </authorList>
    </citation>
    <scope>NUCLEOTIDE SEQUENCE [LARGE SCALE GENOMIC DNA]</scope>
    <source>
        <strain evidence="8 9">CBS 707.79</strain>
    </source>
</reference>
<comment type="similarity">
    <text evidence="2 7">Belongs to the group II decarboxylase family.</text>
</comment>
<dbReference type="PRINTS" id="PR00800">
    <property type="entry name" value="YHDCRBOXLASE"/>
</dbReference>
<feature type="modified residue" description="N6-(pyridoxal phosphate)lysine" evidence="6">
    <location>
        <position position="285"/>
    </location>
</feature>